<feature type="compositionally biased region" description="Low complexity" evidence="6">
    <location>
        <begin position="478"/>
        <end position="497"/>
    </location>
</feature>
<dbReference type="InParanoid" id="W5N2A2"/>
<sequence>MGLLEKQALPVGEATATSQGLPADSNTAMPCIASVQLAAVQGEQCYFFKRHQNMEKGDLLSVKQKLEDKQCASDLKQKHLQEMLSAAQQEQRKLKEEVRCLKSQLTDEKLVTEILTDSLRMEQQRAAKCRAHLNTERARATALEDELVLERITNQKLRAEVKGQGAEQLKVSQQEIELSISERDDKKNEVNQNCDQPPNEQHLECGNGPNTELQQITGQLSEVSQDLEKERALASELKEALDQERQQFAKFVREVKEELEPAHEKIVDSYRAYILELQEELKKERSQAGQLVLQLEQLERKGGVTEIRAPEAQGEEQPSEGILGVKRLGESPEQSAKTAQGDQRRPHQQELLGAGESNVNTIPAQVQQTTHSGVLEQTSRLLECGCGCSTELGQIQGRLFEVSQHLEEERSLTVKLSEALRRKCQQFDRFTQEVRDEIGPAQERIVSSYKAYILELQEELKKERSRVGQLVVQQEQLQRRGGLTEQQQESAAQASRQEAWKDNESTNGIQLSLEKMRAEVQHMAQVLEQWQLEARLQGRLPQHNSPALQSTDTKRAEMAQADQRQPYHGGLKETGQGKATRFQMQERQSVHGDCQLQKKKHAKWNNDPNADLQQITGQLFEASQDLGKERALQSNLNEALDQERQQLAKEEVTHETIIDSYRTFILELQEELKKERSRAGQLVTEIRVPEARCNCQEARRQTLAAGKIWGTRGERGKAQRGPQNLEEEWEQPAVRLPGKTIELITPVLQRGETDKGEQKHPYYQEAQGAADRKEIKAQVSVVQASSVTDGDQVTKITSEAWLKALPVEER</sequence>
<dbReference type="STRING" id="7918.ENSLOCP00000014761"/>
<evidence type="ECO:0000256" key="1">
    <source>
        <dbReference type="ARBA" id="ARBA00004300"/>
    </source>
</evidence>
<feature type="coiled-coil region" evidence="5">
    <location>
        <begin position="77"/>
        <end position="104"/>
    </location>
</feature>
<dbReference type="GO" id="GO:0060090">
    <property type="term" value="F:molecular adaptor activity"/>
    <property type="evidence" value="ECO:0007669"/>
    <property type="project" value="InterPro"/>
</dbReference>
<feature type="region of interest" description="Disordered" evidence="6">
    <location>
        <begin position="542"/>
        <end position="574"/>
    </location>
</feature>
<feature type="region of interest" description="Disordered" evidence="6">
    <location>
        <begin position="478"/>
        <end position="505"/>
    </location>
</feature>
<protein>
    <submittedName>
        <fullName evidence="7">Trichohyalin-like</fullName>
    </submittedName>
</protein>
<reference evidence="7" key="3">
    <citation type="submission" date="2025-09" db="UniProtKB">
        <authorList>
            <consortium name="Ensembl"/>
        </authorList>
    </citation>
    <scope>IDENTIFICATION</scope>
</reference>
<name>W5N2A2_LEPOC</name>
<evidence type="ECO:0000256" key="2">
    <source>
        <dbReference type="ARBA" id="ARBA00022490"/>
    </source>
</evidence>
<comment type="subcellular location">
    <subcellularLocation>
        <location evidence="1">Cytoplasm</location>
        <location evidence="1">Cytoskeleton</location>
        <location evidence="1">Microtubule organizing center</location>
        <location evidence="1">Centrosome</location>
    </subcellularLocation>
</comment>
<keyword evidence="4" id="KW-0206">Cytoskeleton</keyword>
<proteinExistence type="predicted"/>
<organism evidence="7 8">
    <name type="scientific">Lepisosteus oculatus</name>
    <name type="common">Spotted gar</name>
    <dbReference type="NCBI Taxonomy" id="7918"/>
    <lineage>
        <taxon>Eukaryota</taxon>
        <taxon>Metazoa</taxon>
        <taxon>Chordata</taxon>
        <taxon>Craniata</taxon>
        <taxon>Vertebrata</taxon>
        <taxon>Euteleostomi</taxon>
        <taxon>Actinopterygii</taxon>
        <taxon>Neopterygii</taxon>
        <taxon>Holostei</taxon>
        <taxon>Semionotiformes</taxon>
        <taxon>Lepisosteidae</taxon>
        <taxon>Lepisosteus</taxon>
    </lineage>
</organism>
<keyword evidence="3 5" id="KW-0175">Coiled coil</keyword>
<evidence type="ECO:0000256" key="6">
    <source>
        <dbReference type="SAM" id="MobiDB-lite"/>
    </source>
</evidence>
<evidence type="ECO:0000256" key="4">
    <source>
        <dbReference type="ARBA" id="ARBA00023212"/>
    </source>
</evidence>
<evidence type="ECO:0000313" key="7">
    <source>
        <dbReference type="Ensembl" id="ENSLOCP00000014761.1"/>
    </source>
</evidence>
<dbReference type="Bgee" id="ENSLOCG00000012005">
    <property type="expression patterns" value="Expressed in testis and 3 other cell types or tissues"/>
</dbReference>
<feature type="coiled-coil region" evidence="5">
    <location>
        <begin position="213"/>
        <end position="301"/>
    </location>
</feature>
<dbReference type="PANTHER" id="PTHR44981:SF2">
    <property type="entry name" value="PERICENTRIN-LIKE PROTEIN, ISOFORM F"/>
    <property type="match status" value="1"/>
</dbReference>
<evidence type="ECO:0000256" key="3">
    <source>
        <dbReference type="ARBA" id="ARBA00023054"/>
    </source>
</evidence>
<keyword evidence="2" id="KW-0963">Cytoplasm</keyword>
<dbReference type="HOGENOM" id="CLU_348130_0_0_1"/>
<evidence type="ECO:0000256" key="5">
    <source>
        <dbReference type="SAM" id="Coils"/>
    </source>
</evidence>
<dbReference type="AlphaFoldDB" id="W5N2A2"/>
<dbReference type="PANTHER" id="PTHR44981">
    <property type="entry name" value="PERICENTRIN-LIKE PROTEIN, ISOFORM F"/>
    <property type="match status" value="1"/>
</dbReference>
<dbReference type="InterPro" id="IPR028745">
    <property type="entry name" value="AKAP9/Pericentrin"/>
</dbReference>
<feature type="coiled-coil region" evidence="5">
    <location>
        <begin position="633"/>
        <end position="685"/>
    </location>
</feature>
<dbReference type="GO" id="GO:0005813">
    <property type="term" value="C:centrosome"/>
    <property type="evidence" value="ECO:0007669"/>
    <property type="project" value="UniProtKB-SubCell"/>
</dbReference>
<keyword evidence="8" id="KW-1185">Reference proteome</keyword>
<dbReference type="EMBL" id="AHAT01005456">
    <property type="status" value="NOT_ANNOTATED_CDS"/>
    <property type="molecule type" value="Genomic_DNA"/>
</dbReference>
<dbReference type="Ensembl" id="ENSLOCT00000014790.1">
    <property type="protein sequence ID" value="ENSLOCP00000014761.1"/>
    <property type="gene ID" value="ENSLOCG00000012005.1"/>
</dbReference>
<dbReference type="Proteomes" id="UP000018468">
    <property type="component" value="Linkage group LG6"/>
</dbReference>
<feature type="compositionally biased region" description="Polar residues" evidence="6">
    <location>
        <begin position="542"/>
        <end position="551"/>
    </location>
</feature>
<reference evidence="8" key="1">
    <citation type="submission" date="2011-12" db="EMBL/GenBank/DDBJ databases">
        <title>The Draft Genome of Lepisosteus oculatus.</title>
        <authorList>
            <consortium name="The Broad Institute Genome Assembly &amp; Analysis Group"/>
            <consortium name="Computational R&amp;D Group"/>
            <consortium name="and Sequencing Platform"/>
            <person name="Di Palma F."/>
            <person name="Alfoldi J."/>
            <person name="Johnson J."/>
            <person name="Berlin A."/>
            <person name="Gnerre S."/>
            <person name="Jaffe D."/>
            <person name="MacCallum I."/>
            <person name="Young S."/>
            <person name="Walker B.J."/>
            <person name="Lander E.S."/>
            <person name="Lindblad-Toh K."/>
        </authorList>
    </citation>
    <scope>NUCLEOTIDE SEQUENCE [LARGE SCALE GENOMIC DNA]</scope>
</reference>
<accession>W5N2A2</accession>
<evidence type="ECO:0000313" key="8">
    <source>
        <dbReference type="Proteomes" id="UP000018468"/>
    </source>
</evidence>
<dbReference type="GO" id="GO:0007165">
    <property type="term" value="P:signal transduction"/>
    <property type="evidence" value="ECO:0007669"/>
    <property type="project" value="InterPro"/>
</dbReference>
<reference evidence="7" key="2">
    <citation type="submission" date="2025-08" db="UniProtKB">
        <authorList>
            <consortium name="Ensembl"/>
        </authorList>
    </citation>
    <scope>IDENTIFICATION</scope>
</reference>